<dbReference type="Proteomes" id="UP001177003">
    <property type="component" value="Chromosome 9"/>
</dbReference>
<reference evidence="1" key="1">
    <citation type="submission" date="2023-04" db="EMBL/GenBank/DDBJ databases">
        <authorList>
            <person name="Vijverberg K."/>
            <person name="Xiong W."/>
            <person name="Schranz E."/>
        </authorList>
    </citation>
    <scope>NUCLEOTIDE SEQUENCE</scope>
</reference>
<name>A0AA36EPR9_LACSI</name>
<evidence type="ECO:0000313" key="1">
    <source>
        <dbReference type="EMBL" id="CAI9301150.1"/>
    </source>
</evidence>
<keyword evidence="2" id="KW-1185">Reference proteome</keyword>
<organism evidence="1 2">
    <name type="scientific">Lactuca saligna</name>
    <name type="common">Willowleaf lettuce</name>
    <dbReference type="NCBI Taxonomy" id="75948"/>
    <lineage>
        <taxon>Eukaryota</taxon>
        <taxon>Viridiplantae</taxon>
        <taxon>Streptophyta</taxon>
        <taxon>Embryophyta</taxon>
        <taxon>Tracheophyta</taxon>
        <taxon>Spermatophyta</taxon>
        <taxon>Magnoliopsida</taxon>
        <taxon>eudicotyledons</taxon>
        <taxon>Gunneridae</taxon>
        <taxon>Pentapetalae</taxon>
        <taxon>asterids</taxon>
        <taxon>campanulids</taxon>
        <taxon>Asterales</taxon>
        <taxon>Asteraceae</taxon>
        <taxon>Cichorioideae</taxon>
        <taxon>Cichorieae</taxon>
        <taxon>Lactucinae</taxon>
        <taxon>Lactuca</taxon>
    </lineage>
</organism>
<proteinExistence type="predicted"/>
<evidence type="ECO:0000313" key="2">
    <source>
        <dbReference type="Proteomes" id="UP001177003"/>
    </source>
</evidence>
<protein>
    <submittedName>
        <fullName evidence="1">Uncharacterized protein</fullName>
    </submittedName>
</protein>
<sequence>MPISLNNASNNRCLFTQEGRLLLPRTSSCKSTITIIPSNNICSTSFILDPPSTTDDKPLSEKVVFGRLWSLFIKIRYLHISLVDSQHCINPRNYSVSARSGTDPTFINVVASSENHHRIIWFQTFTFSVSNLAATTA</sequence>
<dbReference type="EMBL" id="OX465085">
    <property type="protein sequence ID" value="CAI9301150.1"/>
    <property type="molecule type" value="Genomic_DNA"/>
</dbReference>
<gene>
    <name evidence="1" type="ORF">LSALG_LOCUS39727</name>
</gene>
<accession>A0AA36EPR9</accession>
<dbReference type="AlphaFoldDB" id="A0AA36EPR9"/>